<name>A0A849ANR8_9MICO</name>
<dbReference type="Proteomes" id="UP000557772">
    <property type="component" value="Unassembled WGS sequence"/>
</dbReference>
<protein>
    <recommendedName>
        <fullName evidence="3">Recombinase A</fullName>
    </recommendedName>
</protein>
<dbReference type="AlphaFoldDB" id="A0A849ANR8"/>
<reference evidence="1 2" key="1">
    <citation type="submission" date="2020-05" db="EMBL/GenBank/DDBJ databases">
        <title>Flexivirga sp. ID2601S isolated from air conditioner.</title>
        <authorList>
            <person name="Kim D.H."/>
        </authorList>
    </citation>
    <scope>NUCLEOTIDE SEQUENCE [LARGE SCALE GENOMIC DNA]</scope>
    <source>
        <strain evidence="1 2">ID2601S</strain>
    </source>
</reference>
<dbReference type="EMBL" id="JABENB010000002">
    <property type="protein sequence ID" value="NNG39980.1"/>
    <property type="molecule type" value="Genomic_DNA"/>
</dbReference>
<comment type="caution">
    <text evidence="1">The sequence shown here is derived from an EMBL/GenBank/DDBJ whole genome shotgun (WGS) entry which is preliminary data.</text>
</comment>
<evidence type="ECO:0000313" key="2">
    <source>
        <dbReference type="Proteomes" id="UP000557772"/>
    </source>
</evidence>
<accession>A0A849ANR8</accession>
<keyword evidence="2" id="KW-1185">Reference proteome</keyword>
<proteinExistence type="predicted"/>
<sequence>MATTSETTVAELTKLLARHDSAPVTAGVPVHEVFADIFPHGLRSGAVYSLRGSMTAALALLAGPSLAGSWCGVVGVPDLGVEAAAEWGVQLDRLALVPRFDPADWTTVIAALAEVTALVVAAPPDRISPGEVSRLLARLRTSGSTLVVLGPWPRAAAELTGQVVEWRGLHQGHGHLSAWRVQLEVTERHRRRQIEFAVPVRP</sequence>
<organism evidence="1 2">
    <name type="scientific">Flexivirga aerilata</name>
    <dbReference type="NCBI Taxonomy" id="1656889"/>
    <lineage>
        <taxon>Bacteria</taxon>
        <taxon>Bacillati</taxon>
        <taxon>Actinomycetota</taxon>
        <taxon>Actinomycetes</taxon>
        <taxon>Micrococcales</taxon>
        <taxon>Dermacoccaceae</taxon>
        <taxon>Flexivirga</taxon>
    </lineage>
</organism>
<evidence type="ECO:0000313" key="1">
    <source>
        <dbReference type="EMBL" id="NNG39980.1"/>
    </source>
</evidence>
<gene>
    <name evidence="1" type="ORF">HJ588_11960</name>
</gene>
<evidence type="ECO:0008006" key="3">
    <source>
        <dbReference type="Google" id="ProtNLM"/>
    </source>
</evidence>
<dbReference type="RefSeq" id="WP_171155854.1">
    <property type="nucleotide sequence ID" value="NZ_JABENB010000002.1"/>
</dbReference>